<dbReference type="Proteomes" id="UP000237684">
    <property type="component" value="Unassembled WGS sequence"/>
</dbReference>
<dbReference type="PANTHER" id="PTHR11712">
    <property type="entry name" value="POLYKETIDE SYNTHASE-RELATED"/>
    <property type="match status" value="1"/>
</dbReference>
<evidence type="ECO:0000313" key="16">
    <source>
        <dbReference type="Proteomes" id="UP000237684"/>
    </source>
</evidence>
<keyword evidence="3" id="KW-0536">Nodulation</keyword>
<dbReference type="InterPro" id="IPR016039">
    <property type="entry name" value="Thiolase-like"/>
</dbReference>
<dbReference type="EMBL" id="NIGF01000016">
    <property type="protein sequence ID" value="PQV63037.1"/>
    <property type="molecule type" value="Genomic_DNA"/>
</dbReference>
<dbReference type="InterPro" id="IPR020841">
    <property type="entry name" value="PKS_Beta-ketoAc_synthase_dom"/>
</dbReference>
<evidence type="ECO:0000259" key="14">
    <source>
        <dbReference type="PROSITE" id="PS52004"/>
    </source>
</evidence>
<evidence type="ECO:0000256" key="5">
    <source>
        <dbReference type="ARBA" id="ARBA00022519"/>
    </source>
</evidence>
<dbReference type="SMART" id="SM00825">
    <property type="entry name" value="PKS_KS"/>
    <property type="match status" value="1"/>
</dbReference>
<evidence type="ECO:0000256" key="4">
    <source>
        <dbReference type="ARBA" id="ARBA00022475"/>
    </source>
</evidence>
<dbReference type="PROSITE" id="PS52004">
    <property type="entry name" value="KS3_2"/>
    <property type="match status" value="1"/>
</dbReference>
<name>A0A2S8SQG4_9BACT</name>
<evidence type="ECO:0000256" key="1">
    <source>
        <dbReference type="ARBA" id="ARBA00004533"/>
    </source>
</evidence>
<evidence type="ECO:0000256" key="9">
    <source>
        <dbReference type="ARBA" id="ARBA00023136"/>
    </source>
</evidence>
<evidence type="ECO:0000256" key="8">
    <source>
        <dbReference type="ARBA" id="ARBA00022989"/>
    </source>
</evidence>
<keyword evidence="6 13" id="KW-0808">Transferase</keyword>
<keyword evidence="4" id="KW-1003">Cell membrane</keyword>
<keyword evidence="7" id="KW-0812">Transmembrane</keyword>
<gene>
    <name evidence="15" type="ORF">B1R32_11613</name>
</gene>
<dbReference type="InParanoid" id="A0A2S8SQG4"/>
<dbReference type="InterPro" id="IPR014030">
    <property type="entry name" value="Ketoacyl_synth_N"/>
</dbReference>
<keyword evidence="5" id="KW-0997">Cell inner membrane</keyword>
<dbReference type="Pfam" id="PF00109">
    <property type="entry name" value="ketoacyl-synt"/>
    <property type="match status" value="1"/>
</dbReference>
<evidence type="ECO:0000313" key="15">
    <source>
        <dbReference type="EMBL" id="PQV63037.1"/>
    </source>
</evidence>
<dbReference type="Gene3D" id="3.40.47.10">
    <property type="match status" value="1"/>
</dbReference>
<dbReference type="PROSITE" id="PS00606">
    <property type="entry name" value="KS3_1"/>
    <property type="match status" value="1"/>
</dbReference>
<evidence type="ECO:0000256" key="7">
    <source>
        <dbReference type="ARBA" id="ARBA00022692"/>
    </source>
</evidence>
<evidence type="ECO:0000256" key="11">
    <source>
        <dbReference type="ARBA" id="ARBA00039445"/>
    </source>
</evidence>
<keyword evidence="16" id="KW-1185">Reference proteome</keyword>
<evidence type="ECO:0000256" key="6">
    <source>
        <dbReference type="ARBA" id="ARBA00022679"/>
    </source>
</evidence>
<dbReference type="AlphaFoldDB" id="A0A2S8SQG4"/>
<feature type="domain" description="Ketosynthase family 3 (KS3)" evidence="14">
    <location>
        <begin position="1"/>
        <end position="422"/>
    </location>
</feature>
<dbReference type="CDD" id="cd00834">
    <property type="entry name" value="KAS_I_II"/>
    <property type="match status" value="1"/>
</dbReference>
<reference evidence="15 16" key="1">
    <citation type="journal article" date="2018" name="Syst. Appl. Microbiol.">
        <title>Abditibacterium utsteinense sp. nov., the first cultivated member of candidate phylum FBP, isolated from ice-free Antarctic soil samples.</title>
        <authorList>
            <person name="Tahon G."/>
            <person name="Tytgat B."/>
            <person name="Lebbe L."/>
            <person name="Carlier A."/>
            <person name="Willems A."/>
        </authorList>
    </citation>
    <scope>NUCLEOTIDE SEQUENCE [LARGE SCALE GENOMIC DNA]</scope>
    <source>
        <strain evidence="15 16">LMG 29911</strain>
    </source>
</reference>
<sequence length="424" mass="44315">MRKVVITGVGIASPFGIGWNAWVEGLRSGQSATRRIALFNPDSPYPDAQGASSQALACKVAAEIPDFEPSQWMEPKDLPRVPRVVPIALCAASQALQSAGLLDATETQKRDIGVLLGSGGGGFSYAESNFARWFGATPGPISPYAISSAIAGMVSSEISIAFGLRGRSHTVSDGCTSASDAFGYALDAIRCGRAQTLLCGGADAPITPATLAAFALMRAVPTIYNDAPHLASRPFDQGRDGFVLGEGAWIFVLESEENARARGAKIWAEIAGYGTTCEAYHRVALSEPDEGARAMKMALDDAEIAPEAVDYVNLHGTATALNDPLETAAVKIALGERAYQIPMSATKSQIGHPQGASGAAGIAAALVAMHEGFIAPTINLETPDSNCDLDYVPNVRREAKVDVALCNCLGFGSKNAAVVLKKMN</sequence>
<evidence type="ECO:0000256" key="3">
    <source>
        <dbReference type="ARBA" id="ARBA00022458"/>
    </source>
</evidence>
<dbReference type="InterPro" id="IPR014031">
    <property type="entry name" value="Ketoacyl_synth_C"/>
</dbReference>
<evidence type="ECO:0000256" key="12">
    <source>
        <dbReference type="ARBA" id="ARBA00041756"/>
    </source>
</evidence>
<dbReference type="GO" id="GO:0004315">
    <property type="term" value="F:3-oxoacyl-[acyl-carrier-protein] synthase activity"/>
    <property type="evidence" value="ECO:0007669"/>
    <property type="project" value="InterPro"/>
</dbReference>
<dbReference type="RefSeq" id="WP_106380781.1">
    <property type="nucleotide sequence ID" value="NZ_NIGF01000016.1"/>
</dbReference>
<dbReference type="SUPFAM" id="SSF53901">
    <property type="entry name" value="Thiolase-like"/>
    <property type="match status" value="2"/>
</dbReference>
<evidence type="ECO:0000256" key="2">
    <source>
        <dbReference type="ARBA" id="ARBA00008467"/>
    </source>
</evidence>
<protein>
    <recommendedName>
        <fullName evidence="11">Nodulation protein E</fullName>
    </recommendedName>
    <alternativeName>
        <fullName evidence="12">Host-specificity of nodulation protein B</fullName>
    </alternativeName>
</protein>
<dbReference type="PANTHER" id="PTHR11712:SF352">
    <property type="entry name" value="3-OXOACYL-[ACYL-CARRIER-PROTEIN] SYNTHASE"/>
    <property type="match status" value="1"/>
</dbReference>
<dbReference type="InterPro" id="IPR018201">
    <property type="entry name" value="Ketoacyl_synth_AS"/>
</dbReference>
<comment type="similarity">
    <text evidence="2 13">Belongs to the thiolase-like superfamily. Beta-ketoacyl-ACP synthases family.</text>
</comment>
<dbReference type="GO" id="GO:0006633">
    <property type="term" value="P:fatty acid biosynthetic process"/>
    <property type="evidence" value="ECO:0007669"/>
    <property type="project" value="InterPro"/>
</dbReference>
<evidence type="ECO:0000256" key="13">
    <source>
        <dbReference type="RuleBase" id="RU003694"/>
    </source>
</evidence>
<dbReference type="NCBIfam" id="NF005589">
    <property type="entry name" value="PRK07314.1"/>
    <property type="match status" value="1"/>
</dbReference>
<keyword evidence="9" id="KW-0472">Membrane</keyword>
<proteinExistence type="inferred from homology"/>
<keyword evidence="8" id="KW-1133">Transmembrane helix</keyword>
<evidence type="ECO:0000256" key="10">
    <source>
        <dbReference type="ARBA" id="ARBA00037576"/>
    </source>
</evidence>
<dbReference type="OrthoDB" id="9808669at2"/>
<accession>A0A2S8SQG4</accession>
<dbReference type="GO" id="GO:0005886">
    <property type="term" value="C:plasma membrane"/>
    <property type="evidence" value="ECO:0007669"/>
    <property type="project" value="UniProtKB-SubCell"/>
</dbReference>
<dbReference type="InterPro" id="IPR000794">
    <property type="entry name" value="Beta-ketoacyl_synthase"/>
</dbReference>
<dbReference type="Pfam" id="PF02801">
    <property type="entry name" value="Ketoacyl-synt_C"/>
    <property type="match status" value="1"/>
</dbReference>
<comment type="function">
    <text evidence="10">Proposed to synthesize NOD factor fatty acyl chain. Involved in the synthesis of a highly unsaturated fatty acid moiety, which forms part of a lipo-oligosaccharide that is responsible for host specificity.</text>
</comment>
<comment type="subcellular location">
    <subcellularLocation>
        <location evidence="1">Cell inner membrane</location>
    </subcellularLocation>
</comment>
<comment type="caution">
    <text evidence="15">The sequence shown here is derived from an EMBL/GenBank/DDBJ whole genome shotgun (WGS) entry which is preliminary data.</text>
</comment>
<organism evidence="15 16">
    <name type="scientific">Abditibacterium utsteinense</name>
    <dbReference type="NCBI Taxonomy" id="1960156"/>
    <lineage>
        <taxon>Bacteria</taxon>
        <taxon>Pseudomonadati</taxon>
        <taxon>Abditibacteriota</taxon>
        <taxon>Abditibacteriia</taxon>
        <taxon>Abditibacteriales</taxon>
        <taxon>Abditibacteriaceae</taxon>
        <taxon>Abditibacterium</taxon>
    </lineage>
</organism>